<proteinExistence type="predicted"/>
<dbReference type="Proteomes" id="UP001165121">
    <property type="component" value="Unassembled WGS sequence"/>
</dbReference>
<gene>
    <name evidence="1" type="ORF">Pfra01_001588900</name>
</gene>
<accession>A0A9W6XSW0</accession>
<reference evidence="1" key="1">
    <citation type="submission" date="2023-04" db="EMBL/GenBank/DDBJ databases">
        <title>Phytophthora fragariaefolia NBRC 109709.</title>
        <authorList>
            <person name="Ichikawa N."/>
            <person name="Sato H."/>
            <person name="Tonouchi N."/>
        </authorList>
    </citation>
    <scope>NUCLEOTIDE SEQUENCE</scope>
    <source>
        <strain evidence="1">NBRC 109709</strain>
    </source>
</reference>
<sequence>MGFGCSVDREIDTTVMATPPSIDYPVTNVQNPQLQCEVMSLKQLYKDKGRRKRECVICRYEGRYPTEVTDHCLTHSVCLCRVVHGAADTSYTCPQNTWTCWDKLHRFYLTKDFSRTEEIYEGRQPWLRSRQSINPILSLLHDCLRKVPHASKVHQISNIQLANKSTKAAKPTQSAKPIKAAKCFDFATYTTSTKPANPTKQGRAAKF</sequence>
<protein>
    <submittedName>
        <fullName evidence="1">Unnamed protein product</fullName>
    </submittedName>
</protein>
<dbReference type="EMBL" id="BSXT01001747">
    <property type="protein sequence ID" value="GMF44932.1"/>
    <property type="molecule type" value="Genomic_DNA"/>
</dbReference>
<dbReference type="AlphaFoldDB" id="A0A9W6XSW0"/>
<name>A0A9W6XSW0_9STRA</name>
<dbReference type="OrthoDB" id="126899at2759"/>
<evidence type="ECO:0000313" key="1">
    <source>
        <dbReference type="EMBL" id="GMF44932.1"/>
    </source>
</evidence>
<keyword evidence="2" id="KW-1185">Reference proteome</keyword>
<organism evidence="1 2">
    <name type="scientific">Phytophthora fragariaefolia</name>
    <dbReference type="NCBI Taxonomy" id="1490495"/>
    <lineage>
        <taxon>Eukaryota</taxon>
        <taxon>Sar</taxon>
        <taxon>Stramenopiles</taxon>
        <taxon>Oomycota</taxon>
        <taxon>Peronosporomycetes</taxon>
        <taxon>Peronosporales</taxon>
        <taxon>Peronosporaceae</taxon>
        <taxon>Phytophthora</taxon>
    </lineage>
</organism>
<evidence type="ECO:0000313" key="2">
    <source>
        <dbReference type="Proteomes" id="UP001165121"/>
    </source>
</evidence>
<comment type="caution">
    <text evidence="1">The sequence shown here is derived from an EMBL/GenBank/DDBJ whole genome shotgun (WGS) entry which is preliminary data.</text>
</comment>